<dbReference type="AlphaFoldDB" id="A0A4Q9L4R4"/>
<evidence type="ECO:0000313" key="3">
    <source>
        <dbReference type="EMBL" id="TBU02539.1"/>
    </source>
</evidence>
<feature type="non-terminal residue" evidence="3">
    <location>
        <position position="576"/>
    </location>
</feature>
<keyword evidence="2" id="KW-0732">Signal</keyword>
<sequence length="576" mass="68621">MKKRIFCFIFFIKICIFFAINMAERRNYSQSEHNVCIENRCKSKFLYNRKEYLDENRAFTTHREFNIPSYQQNKDFNRDDGDKSRTENRSKQLASYLSNKNHCYTYREYIRGGRVRGRFDSFMNISHEESNRSMKYDLDTNVLPFDKAYPETKVNTSDSCPVKESQYLDMKYFSEIIDTRGKNYAIFEKPATEVIELSDIELLIEGDFSIERYFLNTDYLPFYNLIDRISAIEKKFWSQIEENLIMEYLARKIIGSVMKYYFYKQNSPLLSYFPSIVHIKYFIRNIIFKDINLVEDSCLWILLLRAIESLCNLQPNEVINNIKDKGIEAVDIYKDFDVYYVDKDAFLDIDVFKRLTQNEAQKEIRQEKKEERRRIATYFTESCLSERLQSKNGVNGEKIVSFWSTMWNKNEDKVTYDENLYLSQIHKSDTQTDTETYSTNHPLFIDDLNLLAKDISILSAITDEAKEFLKLYDAMRAVLVKNTTNLHLGCQERLYLRRIEFGRDLIIVQNNKKIHLALIKGFLKVKYRLVEEVTKKSLEEAQLAKLYNEIKKRKLHSKLYNARKNELVSVIDSSRW</sequence>
<name>A0A4Q9L4R4_9MICR</name>
<dbReference type="Proteomes" id="UP000291404">
    <property type="component" value="Unassembled WGS sequence"/>
</dbReference>
<proteinExistence type="predicted"/>
<protein>
    <submittedName>
        <fullName evidence="3">Uncharacterized protein</fullName>
    </submittedName>
</protein>
<dbReference type="EMBL" id="PITI01001091">
    <property type="protein sequence ID" value="TBU02539.1"/>
    <property type="molecule type" value="Genomic_DNA"/>
</dbReference>
<feature type="chain" id="PRO_5020558458" evidence="2">
    <location>
        <begin position="24"/>
        <end position="576"/>
    </location>
</feature>
<keyword evidence="4" id="KW-1185">Reference proteome</keyword>
<feature type="compositionally biased region" description="Basic and acidic residues" evidence="1">
    <location>
        <begin position="75"/>
        <end position="89"/>
    </location>
</feature>
<dbReference type="VEuPathDB" id="MicrosporidiaDB:CWI39_3745p0010"/>
<feature type="region of interest" description="Disordered" evidence="1">
    <location>
        <begin position="70"/>
        <end position="89"/>
    </location>
</feature>
<accession>A0A4Q9L4R4</accession>
<dbReference type="VEuPathDB" id="MicrosporidiaDB:CWI36_1091p0010"/>
<dbReference type="VEuPathDB" id="MicrosporidiaDB:CWI39_1020p0010"/>
<evidence type="ECO:0000256" key="2">
    <source>
        <dbReference type="SAM" id="SignalP"/>
    </source>
</evidence>
<evidence type="ECO:0000256" key="1">
    <source>
        <dbReference type="SAM" id="MobiDB-lite"/>
    </source>
</evidence>
<comment type="caution">
    <text evidence="3">The sequence shown here is derived from an EMBL/GenBank/DDBJ whole genome shotgun (WGS) entry which is preliminary data.</text>
</comment>
<evidence type="ECO:0000313" key="4">
    <source>
        <dbReference type="Proteomes" id="UP000291404"/>
    </source>
</evidence>
<gene>
    <name evidence="3" type="ORF">CWI36_1091p0010</name>
</gene>
<feature type="signal peptide" evidence="2">
    <location>
        <begin position="1"/>
        <end position="23"/>
    </location>
</feature>
<organism evidence="3 4">
    <name type="scientific">Hamiltosporidium magnivora</name>
    <dbReference type="NCBI Taxonomy" id="148818"/>
    <lineage>
        <taxon>Eukaryota</taxon>
        <taxon>Fungi</taxon>
        <taxon>Fungi incertae sedis</taxon>
        <taxon>Microsporidia</taxon>
        <taxon>Dubosqiidae</taxon>
        <taxon>Hamiltosporidium</taxon>
    </lineage>
</organism>
<reference evidence="3 4" key="1">
    <citation type="submission" date="2017-12" db="EMBL/GenBank/DDBJ databases">
        <authorList>
            <person name="Pombert J.-F."/>
            <person name="Haag K.L."/>
            <person name="Ebert D."/>
        </authorList>
    </citation>
    <scope>NUCLEOTIDE SEQUENCE [LARGE SCALE GENOMIC DNA]</scope>
    <source>
        <strain evidence="3">BE-OM-2</strain>
    </source>
</reference>